<accession>A0AAV7RFS2</accession>
<organism evidence="2 3">
    <name type="scientific">Pleurodeles waltl</name>
    <name type="common">Iberian ribbed newt</name>
    <dbReference type="NCBI Taxonomy" id="8319"/>
    <lineage>
        <taxon>Eukaryota</taxon>
        <taxon>Metazoa</taxon>
        <taxon>Chordata</taxon>
        <taxon>Craniata</taxon>
        <taxon>Vertebrata</taxon>
        <taxon>Euteleostomi</taxon>
        <taxon>Amphibia</taxon>
        <taxon>Batrachia</taxon>
        <taxon>Caudata</taxon>
        <taxon>Salamandroidea</taxon>
        <taxon>Salamandridae</taxon>
        <taxon>Pleurodelinae</taxon>
        <taxon>Pleurodeles</taxon>
    </lineage>
</organism>
<evidence type="ECO:0000256" key="1">
    <source>
        <dbReference type="SAM" id="MobiDB-lite"/>
    </source>
</evidence>
<keyword evidence="3" id="KW-1185">Reference proteome</keyword>
<reference evidence="2" key="1">
    <citation type="journal article" date="2022" name="bioRxiv">
        <title>Sequencing and chromosome-scale assembly of the giantPleurodeles waltlgenome.</title>
        <authorList>
            <person name="Brown T."/>
            <person name="Elewa A."/>
            <person name="Iarovenko S."/>
            <person name="Subramanian E."/>
            <person name="Araus A.J."/>
            <person name="Petzold A."/>
            <person name="Susuki M."/>
            <person name="Suzuki K.-i.T."/>
            <person name="Hayashi T."/>
            <person name="Toyoda A."/>
            <person name="Oliveira C."/>
            <person name="Osipova E."/>
            <person name="Leigh N.D."/>
            <person name="Simon A."/>
            <person name="Yun M.H."/>
        </authorList>
    </citation>
    <scope>NUCLEOTIDE SEQUENCE</scope>
    <source>
        <strain evidence="2">20211129_DDA</strain>
        <tissue evidence="2">Liver</tissue>
    </source>
</reference>
<sequence length="177" mass="18126">MRGGRGRQAPTKNHGLCFRRSERGGALSTRAAPTAPAKTQAAPDLGACSQHTGLNPSSPVPRSRESRGAVQAVAPPAGARCANGLQPDRGVEDIPAAPGRAAPDLPVSCRASGPRGRPARGRREGPSLSGAEAADTPHSLFRAWATAEVAQSVVWCAGLTPEVVGEPQLFEAFQGPG</sequence>
<feature type="region of interest" description="Disordered" evidence="1">
    <location>
        <begin position="1"/>
        <end position="134"/>
    </location>
</feature>
<evidence type="ECO:0000313" key="2">
    <source>
        <dbReference type="EMBL" id="KAJ1151194.1"/>
    </source>
</evidence>
<feature type="compositionally biased region" description="Low complexity" evidence="1">
    <location>
        <begin position="29"/>
        <end position="43"/>
    </location>
</feature>
<gene>
    <name evidence="2" type="ORF">NDU88_003981</name>
</gene>
<comment type="caution">
    <text evidence="2">The sequence shown here is derived from an EMBL/GenBank/DDBJ whole genome shotgun (WGS) entry which is preliminary data.</text>
</comment>
<dbReference type="EMBL" id="JANPWB010000009">
    <property type="protein sequence ID" value="KAJ1151194.1"/>
    <property type="molecule type" value="Genomic_DNA"/>
</dbReference>
<name>A0AAV7RFS2_PLEWA</name>
<feature type="compositionally biased region" description="Low complexity" evidence="1">
    <location>
        <begin position="68"/>
        <end position="80"/>
    </location>
</feature>
<dbReference type="AlphaFoldDB" id="A0AAV7RFS2"/>
<proteinExistence type="predicted"/>
<dbReference type="Proteomes" id="UP001066276">
    <property type="component" value="Chromosome 5"/>
</dbReference>
<protein>
    <submittedName>
        <fullName evidence="2">Uncharacterized protein</fullName>
    </submittedName>
</protein>
<evidence type="ECO:0000313" key="3">
    <source>
        <dbReference type="Proteomes" id="UP001066276"/>
    </source>
</evidence>